<evidence type="ECO:0000256" key="1">
    <source>
        <dbReference type="SAM" id="MobiDB-lite"/>
    </source>
</evidence>
<feature type="compositionally biased region" description="Low complexity" evidence="1">
    <location>
        <begin position="1"/>
        <end position="32"/>
    </location>
</feature>
<comment type="caution">
    <text evidence="2">The sequence shown here is derived from an EMBL/GenBank/DDBJ whole genome shotgun (WGS) entry which is preliminary data.</text>
</comment>
<dbReference type="Proteomes" id="UP001154282">
    <property type="component" value="Unassembled WGS sequence"/>
</dbReference>
<reference evidence="2" key="1">
    <citation type="submission" date="2022-08" db="EMBL/GenBank/DDBJ databases">
        <authorList>
            <person name="Gutierrez-Valencia J."/>
        </authorList>
    </citation>
    <scope>NUCLEOTIDE SEQUENCE</scope>
</reference>
<dbReference type="EMBL" id="CAMGYJ010000006">
    <property type="protein sequence ID" value="CAI0432093.1"/>
    <property type="molecule type" value="Genomic_DNA"/>
</dbReference>
<keyword evidence="3" id="KW-1185">Reference proteome</keyword>
<name>A0AAV0LDN8_9ROSI</name>
<feature type="region of interest" description="Disordered" evidence="1">
    <location>
        <begin position="1"/>
        <end position="57"/>
    </location>
</feature>
<dbReference type="AlphaFoldDB" id="A0AAV0LDN8"/>
<evidence type="ECO:0000313" key="2">
    <source>
        <dbReference type="EMBL" id="CAI0432093.1"/>
    </source>
</evidence>
<organism evidence="2 3">
    <name type="scientific">Linum tenue</name>
    <dbReference type="NCBI Taxonomy" id="586396"/>
    <lineage>
        <taxon>Eukaryota</taxon>
        <taxon>Viridiplantae</taxon>
        <taxon>Streptophyta</taxon>
        <taxon>Embryophyta</taxon>
        <taxon>Tracheophyta</taxon>
        <taxon>Spermatophyta</taxon>
        <taxon>Magnoliopsida</taxon>
        <taxon>eudicotyledons</taxon>
        <taxon>Gunneridae</taxon>
        <taxon>Pentapetalae</taxon>
        <taxon>rosids</taxon>
        <taxon>fabids</taxon>
        <taxon>Malpighiales</taxon>
        <taxon>Linaceae</taxon>
        <taxon>Linum</taxon>
    </lineage>
</organism>
<evidence type="ECO:0000313" key="3">
    <source>
        <dbReference type="Proteomes" id="UP001154282"/>
    </source>
</evidence>
<sequence length="57" mass="5716">MAASALSPSSSTASSSSNWTSTSPGRSSPSTSALTPCFLHPISPPQITPETPLLQAS</sequence>
<protein>
    <submittedName>
        <fullName evidence="2">Uncharacterized protein</fullName>
    </submittedName>
</protein>
<gene>
    <name evidence="2" type="ORF">LITE_LOCUS23276</name>
</gene>
<accession>A0AAV0LDN8</accession>
<proteinExistence type="predicted"/>